<dbReference type="GO" id="GO:0022857">
    <property type="term" value="F:transmembrane transporter activity"/>
    <property type="evidence" value="ECO:0007669"/>
    <property type="project" value="InterPro"/>
</dbReference>
<dbReference type="CDD" id="cd17323">
    <property type="entry name" value="MFS_Tpo1_MDR_like"/>
    <property type="match status" value="1"/>
</dbReference>
<dbReference type="AlphaFoldDB" id="A0A9P8GNM2"/>
<evidence type="ECO:0000313" key="11">
    <source>
        <dbReference type="Proteomes" id="UP000767238"/>
    </source>
</evidence>
<evidence type="ECO:0000259" key="9">
    <source>
        <dbReference type="PROSITE" id="PS50850"/>
    </source>
</evidence>
<proteinExistence type="inferred from homology"/>
<dbReference type="InterPro" id="IPR036259">
    <property type="entry name" value="MFS_trans_sf"/>
</dbReference>
<evidence type="ECO:0000256" key="1">
    <source>
        <dbReference type="ARBA" id="ARBA00004651"/>
    </source>
</evidence>
<feature type="transmembrane region" description="Helical" evidence="8">
    <location>
        <begin position="137"/>
        <end position="156"/>
    </location>
</feature>
<comment type="similarity">
    <text evidence="7">Belongs to the major facilitator superfamily. DHA1 family. Polyamines/proton antiporter (TC 2.A.1.2.16) subfamily.</text>
</comment>
<dbReference type="PANTHER" id="PTHR23502">
    <property type="entry name" value="MAJOR FACILITATOR SUPERFAMILY"/>
    <property type="match status" value="1"/>
</dbReference>
<evidence type="ECO:0000256" key="2">
    <source>
        <dbReference type="ARBA" id="ARBA00022448"/>
    </source>
</evidence>
<name>A0A9P8GNM2_AURME</name>
<feature type="transmembrane region" description="Helical" evidence="8">
    <location>
        <begin position="381"/>
        <end position="400"/>
    </location>
</feature>
<reference evidence="10" key="1">
    <citation type="journal article" date="2021" name="J Fungi (Basel)">
        <title>Virulence traits and population genomics of the black yeast Aureobasidium melanogenum.</title>
        <authorList>
            <person name="Cernosa A."/>
            <person name="Sun X."/>
            <person name="Gostincar C."/>
            <person name="Fang C."/>
            <person name="Gunde-Cimerman N."/>
            <person name="Song Z."/>
        </authorList>
    </citation>
    <scope>NUCLEOTIDE SEQUENCE</scope>
    <source>
        <strain evidence="10">EXF-8016</strain>
    </source>
</reference>
<feature type="transmembrane region" description="Helical" evidence="8">
    <location>
        <begin position="437"/>
        <end position="462"/>
    </location>
</feature>
<dbReference type="GO" id="GO:0005886">
    <property type="term" value="C:plasma membrane"/>
    <property type="evidence" value="ECO:0007669"/>
    <property type="project" value="UniProtKB-SubCell"/>
</dbReference>
<feature type="non-terminal residue" evidence="10">
    <location>
        <position position="589"/>
    </location>
</feature>
<organism evidence="10 11">
    <name type="scientific">Aureobasidium melanogenum</name>
    <name type="common">Aureobasidium pullulans var. melanogenum</name>
    <dbReference type="NCBI Taxonomy" id="46634"/>
    <lineage>
        <taxon>Eukaryota</taxon>
        <taxon>Fungi</taxon>
        <taxon>Dikarya</taxon>
        <taxon>Ascomycota</taxon>
        <taxon>Pezizomycotina</taxon>
        <taxon>Dothideomycetes</taxon>
        <taxon>Dothideomycetidae</taxon>
        <taxon>Dothideales</taxon>
        <taxon>Saccotheciaceae</taxon>
        <taxon>Aureobasidium</taxon>
    </lineage>
</organism>
<feature type="transmembrane region" description="Helical" evidence="8">
    <location>
        <begin position="69"/>
        <end position="86"/>
    </location>
</feature>
<feature type="transmembrane region" description="Helical" evidence="8">
    <location>
        <begin position="340"/>
        <end position="360"/>
    </location>
</feature>
<protein>
    <submittedName>
        <fullName evidence="10">MFS transporter</fullName>
    </submittedName>
</protein>
<reference evidence="10" key="2">
    <citation type="submission" date="2021-08" db="EMBL/GenBank/DDBJ databases">
        <authorList>
            <person name="Gostincar C."/>
            <person name="Sun X."/>
            <person name="Song Z."/>
            <person name="Gunde-Cimerman N."/>
        </authorList>
    </citation>
    <scope>NUCLEOTIDE SEQUENCE</scope>
    <source>
        <strain evidence="10">EXF-8016</strain>
    </source>
</reference>
<evidence type="ECO:0000256" key="5">
    <source>
        <dbReference type="ARBA" id="ARBA00022989"/>
    </source>
</evidence>
<keyword evidence="6 8" id="KW-0472">Membrane</keyword>
<evidence type="ECO:0000256" key="6">
    <source>
        <dbReference type="ARBA" id="ARBA00023136"/>
    </source>
</evidence>
<evidence type="ECO:0000313" key="10">
    <source>
        <dbReference type="EMBL" id="KAH0226131.1"/>
    </source>
</evidence>
<dbReference type="EMBL" id="JAHFYH010000013">
    <property type="protein sequence ID" value="KAH0226131.1"/>
    <property type="molecule type" value="Genomic_DNA"/>
</dbReference>
<comment type="caution">
    <text evidence="10">The sequence shown here is derived from an EMBL/GenBank/DDBJ whole genome shotgun (WGS) entry which is preliminary data.</text>
</comment>
<keyword evidence="4 8" id="KW-0812">Transmembrane</keyword>
<dbReference type="InterPro" id="IPR020846">
    <property type="entry name" value="MFS_dom"/>
</dbReference>
<feature type="transmembrane region" description="Helical" evidence="8">
    <location>
        <begin position="302"/>
        <end position="328"/>
    </location>
</feature>
<keyword evidence="2" id="KW-0813">Transport</keyword>
<feature type="transmembrane region" description="Helical" evidence="8">
    <location>
        <begin position="474"/>
        <end position="494"/>
    </location>
</feature>
<dbReference type="SUPFAM" id="SSF103473">
    <property type="entry name" value="MFS general substrate transporter"/>
    <property type="match status" value="1"/>
</dbReference>
<evidence type="ECO:0000256" key="3">
    <source>
        <dbReference type="ARBA" id="ARBA00022475"/>
    </source>
</evidence>
<dbReference type="PROSITE" id="PS50850">
    <property type="entry name" value="MFS"/>
    <property type="match status" value="1"/>
</dbReference>
<evidence type="ECO:0000256" key="4">
    <source>
        <dbReference type="ARBA" id="ARBA00022692"/>
    </source>
</evidence>
<feature type="transmembrane region" description="Helical" evidence="8">
    <location>
        <begin position="406"/>
        <end position="430"/>
    </location>
</feature>
<gene>
    <name evidence="10" type="ORF">KCV03_g2733</name>
</gene>
<dbReference type="Pfam" id="PF07690">
    <property type="entry name" value="MFS_1"/>
    <property type="match status" value="1"/>
</dbReference>
<feature type="transmembrane region" description="Helical" evidence="8">
    <location>
        <begin position="195"/>
        <end position="217"/>
    </location>
</feature>
<keyword evidence="5 8" id="KW-1133">Transmembrane helix</keyword>
<dbReference type="FunFam" id="1.20.1250.20:FF:000266">
    <property type="entry name" value="MFS multidrug transporter, putative"/>
    <property type="match status" value="1"/>
</dbReference>
<keyword evidence="3" id="KW-1003">Cell membrane</keyword>
<accession>A0A9P8GNM2</accession>
<comment type="subcellular location">
    <subcellularLocation>
        <location evidence="1">Cell membrane</location>
        <topology evidence="1">Multi-pass membrane protein</topology>
    </subcellularLocation>
</comment>
<sequence length="589" mass="63589">MDSSDSKEMHSSDPHTFSLFRLVRDQARISPEVLAHPYEGSGTTDDPYMVIWIPEDAGNPLNWSANFKWIVTAIVALSCFSTAFASSAFSGGIRELVAGFHASTELITAGVSLFVLGFALGPLVWAPLSETIGRQKVFFMTFAFFSAFLAGCAGVNNIGSLLVLRFFAGSFGSSPFTNAGGVISDIFSAQERGRAITLFSLAPCLGPAIGPMVGGFLGENEGWRWVQGLLAIFAGILWILGSLIVPETYAPVLLRRRAEALSKRTGMVYQTKFDAERGPVSAKQMVSTVLVRPWILLLTEPIVLLLSIYIAIIYGTLYLLFAAFPIVFQVHRGWSEGVGGLAFLGVAVGMFGAIAFSLYSHRWYTASAAKHGGLAPPESRLVIGMVGSVALPIGMFWFAWTNGPSVHWISPIMAGAPFGFGLTTVFLSVTNYLIDAYVIYAASVLAANTVLRSLFGAAFPLFTRYMFDRLGIHWASSIPAFLALICVPLPFFFYKFGARIRAKCKYASAAEQAVKMFLAKAAATTTVTEVGSNSGSDDDHDIEKTADVKDPMELTRAKTNDTVKDPAAIYEAGPYDIDRVNTKNSVSGI</sequence>
<dbReference type="OrthoDB" id="446368at2759"/>
<evidence type="ECO:0000256" key="8">
    <source>
        <dbReference type="SAM" id="Phobius"/>
    </source>
</evidence>
<dbReference type="Proteomes" id="UP000767238">
    <property type="component" value="Unassembled WGS sequence"/>
</dbReference>
<evidence type="ECO:0000256" key="7">
    <source>
        <dbReference type="ARBA" id="ARBA00038459"/>
    </source>
</evidence>
<dbReference type="PANTHER" id="PTHR23502:SF186">
    <property type="entry name" value="MAJOR FACILITATOR SUPERFAMILY (MFS) PROFILE DOMAIN-CONTAINING PROTEIN"/>
    <property type="match status" value="1"/>
</dbReference>
<feature type="transmembrane region" description="Helical" evidence="8">
    <location>
        <begin position="106"/>
        <end position="125"/>
    </location>
</feature>
<dbReference type="InterPro" id="IPR011701">
    <property type="entry name" value="MFS"/>
</dbReference>
<feature type="domain" description="Major facilitator superfamily (MFS) profile" evidence="9">
    <location>
        <begin position="71"/>
        <end position="498"/>
    </location>
</feature>
<feature type="transmembrane region" description="Helical" evidence="8">
    <location>
        <begin position="229"/>
        <end position="254"/>
    </location>
</feature>
<dbReference type="Gene3D" id="1.20.1250.20">
    <property type="entry name" value="MFS general substrate transporter like domains"/>
    <property type="match status" value="1"/>
</dbReference>